<evidence type="ECO:0000256" key="1">
    <source>
        <dbReference type="SAM" id="MobiDB-lite"/>
    </source>
</evidence>
<accession>A0ABZ0WGK7</accession>
<sequence length="79" mass="8320">MLRWLIAILFLANLIALAAISGAFGPTPASGPREPGHLNREVHPDWLKVRPISPAESADATIVGGPVPMPAVKSSELTQ</sequence>
<dbReference type="RefSeq" id="WP_114809386.1">
    <property type="nucleotide sequence ID" value="NZ_CP139965.1"/>
</dbReference>
<dbReference type="Proteomes" id="UP001325479">
    <property type="component" value="Chromosome"/>
</dbReference>
<proteinExistence type="predicted"/>
<dbReference type="EMBL" id="CP139965">
    <property type="protein sequence ID" value="WQD76474.1"/>
    <property type="molecule type" value="Genomic_DNA"/>
</dbReference>
<organism evidence="3 4">
    <name type="scientific">Paraburkholderia kururiensis</name>
    <dbReference type="NCBI Taxonomy" id="984307"/>
    <lineage>
        <taxon>Bacteria</taxon>
        <taxon>Pseudomonadati</taxon>
        <taxon>Pseudomonadota</taxon>
        <taxon>Betaproteobacteria</taxon>
        <taxon>Burkholderiales</taxon>
        <taxon>Burkholderiaceae</taxon>
        <taxon>Paraburkholderia</taxon>
    </lineage>
</organism>
<keyword evidence="2" id="KW-0732">Signal</keyword>
<name>A0ABZ0WGK7_9BURK</name>
<feature type="signal peptide" evidence="2">
    <location>
        <begin position="1"/>
        <end position="18"/>
    </location>
</feature>
<evidence type="ECO:0000256" key="2">
    <source>
        <dbReference type="SAM" id="SignalP"/>
    </source>
</evidence>
<evidence type="ECO:0000313" key="4">
    <source>
        <dbReference type="Proteomes" id="UP001325479"/>
    </source>
</evidence>
<protein>
    <submittedName>
        <fullName evidence="3">Uncharacterized protein</fullName>
    </submittedName>
</protein>
<reference evidence="3 4" key="1">
    <citation type="submission" date="2023-12" db="EMBL/GenBank/DDBJ databases">
        <title>Genome sequencing and assembly of bacterial species from a model synthetic community.</title>
        <authorList>
            <person name="Hogle S.L."/>
        </authorList>
    </citation>
    <scope>NUCLEOTIDE SEQUENCE [LARGE SCALE GENOMIC DNA]</scope>
    <source>
        <strain evidence="3 4">HAMBI 2494</strain>
    </source>
</reference>
<feature type="chain" id="PRO_5045467033" evidence="2">
    <location>
        <begin position="19"/>
        <end position="79"/>
    </location>
</feature>
<evidence type="ECO:0000313" key="3">
    <source>
        <dbReference type="EMBL" id="WQD76474.1"/>
    </source>
</evidence>
<feature type="region of interest" description="Disordered" evidence="1">
    <location>
        <begin position="57"/>
        <end position="79"/>
    </location>
</feature>
<gene>
    <name evidence="3" type="ORF">U0042_20575</name>
</gene>
<keyword evidence="4" id="KW-1185">Reference proteome</keyword>